<keyword evidence="6" id="KW-0282">Flagellum</keyword>
<dbReference type="SUPFAM" id="SSF64518">
    <property type="entry name" value="Phase 1 flagellin"/>
    <property type="match status" value="1"/>
</dbReference>
<sequence>MMTTSYISSINFWNAPRTGLNRLQTDLAATNSEIATGRYADVGLELGTKVGTGLGLRQQSAEIDALKSGNGVATLRLKTTQSALSQMQSAADKLLANIVGQPEAQQTAVVETGSNQLTPLVSALNMTMAGQYVFGGANSGAAPIDMAAIDAMRQRLQTDFQAHFGYAPGSPAAATEDPAKMQAFLDTYVDGEFSDTSWGGLSQASGAISSRIALNEEATTSASADARPFAQLTMAYVIASDFKLSSFSPNAQKVANQKVMSLLAAASSGLVTIQADLGRSQDRIAQANDRLDAQKTLLTGEVNDLEAVDPAAAKTKVDALTTQIQMSYALTAQLRQLSLVNYL</sequence>
<protein>
    <recommendedName>
        <fullName evidence="3">Flagellin</fullName>
    </recommendedName>
</protein>
<keyword evidence="7" id="KW-1185">Reference proteome</keyword>
<evidence type="ECO:0000313" key="7">
    <source>
        <dbReference type="Proteomes" id="UP001596292"/>
    </source>
</evidence>
<dbReference type="RefSeq" id="WP_378971194.1">
    <property type="nucleotide sequence ID" value="NZ_JBHSWN010000001.1"/>
</dbReference>
<evidence type="ECO:0000313" key="6">
    <source>
        <dbReference type="EMBL" id="MFC6790894.1"/>
    </source>
</evidence>
<evidence type="ECO:0000256" key="1">
    <source>
        <dbReference type="ARBA" id="ARBA00005709"/>
    </source>
</evidence>
<evidence type="ECO:0000256" key="2">
    <source>
        <dbReference type="ARBA" id="ARBA00023143"/>
    </source>
</evidence>
<dbReference type="PANTHER" id="PTHR42792:SF1">
    <property type="entry name" value="FLAGELLAR HOOK-ASSOCIATED PROTEIN 3"/>
    <property type="match status" value="1"/>
</dbReference>
<dbReference type="InterPro" id="IPR046358">
    <property type="entry name" value="Flagellin_C"/>
</dbReference>
<organism evidence="6 7">
    <name type="scientific">Methylobacterium komagatae</name>
    <dbReference type="NCBI Taxonomy" id="374425"/>
    <lineage>
        <taxon>Bacteria</taxon>
        <taxon>Pseudomonadati</taxon>
        <taxon>Pseudomonadota</taxon>
        <taxon>Alphaproteobacteria</taxon>
        <taxon>Hyphomicrobiales</taxon>
        <taxon>Methylobacteriaceae</taxon>
        <taxon>Methylobacterium</taxon>
    </lineage>
</organism>
<evidence type="ECO:0000259" key="4">
    <source>
        <dbReference type="Pfam" id="PF00669"/>
    </source>
</evidence>
<dbReference type="InterPro" id="IPR001492">
    <property type="entry name" value="Flagellin"/>
</dbReference>
<feature type="domain" description="Flagellin N-terminal" evidence="4">
    <location>
        <begin position="13"/>
        <end position="138"/>
    </location>
</feature>
<evidence type="ECO:0000256" key="3">
    <source>
        <dbReference type="RuleBase" id="RU362073"/>
    </source>
</evidence>
<comment type="subcellular location">
    <subcellularLocation>
        <location evidence="3">Secreted</location>
    </subcellularLocation>
    <subcellularLocation>
        <location evidence="3">Bacterial flagellum</location>
    </subcellularLocation>
</comment>
<dbReference type="InterPro" id="IPR001029">
    <property type="entry name" value="Flagellin_N"/>
</dbReference>
<dbReference type="Proteomes" id="UP001596292">
    <property type="component" value="Unassembled WGS sequence"/>
</dbReference>
<keyword evidence="2 3" id="KW-0975">Bacterial flagellum</keyword>
<gene>
    <name evidence="6" type="ORF">ACFQE0_15490</name>
</gene>
<proteinExistence type="inferred from homology"/>
<comment type="caution">
    <text evidence="6">The sequence shown here is derived from an EMBL/GenBank/DDBJ whole genome shotgun (WGS) entry which is preliminary data.</text>
</comment>
<name>A0ABW2BM52_9HYPH</name>
<keyword evidence="3" id="KW-0964">Secreted</keyword>
<comment type="similarity">
    <text evidence="1 3">Belongs to the bacterial flagellin family.</text>
</comment>
<keyword evidence="6" id="KW-0966">Cell projection</keyword>
<dbReference type="Gene3D" id="1.20.1330.10">
    <property type="entry name" value="f41 fragment of flagellin, N-terminal domain"/>
    <property type="match status" value="1"/>
</dbReference>
<dbReference type="PANTHER" id="PTHR42792">
    <property type="entry name" value="FLAGELLIN"/>
    <property type="match status" value="1"/>
</dbReference>
<comment type="function">
    <text evidence="3">Flagellin is the subunit protein which polymerizes to form the filaments of bacterial flagella.</text>
</comment>
<evidence type="ECO:0000259" key="5">
    <source>
        <dbReference type="Pfam" id="PF00700"/>
    </source>
</evidence>
<accession>A0ABW2BM52</accession>
<dbReference type="EMBL" id="JBHSWN010000001">
    <property type="protein sequence ID" value="MFC6790894.1"/>
    <property type="molecule type" value="Genomic_DNA"/>
</dbReference>
<keyword evidence="6" id="KW-0969">Cilium</keyword>
<reference evidence="7" key="1">
    <citation type="journal article" date="2019" name="Int. J. Syst. Evol. Microbiol.">
        <title>The Global Catalogue of Microorganisms (GCM) 10K type strain sequencing project: providing services to taxonomists for standard genome sequencing and annotation.</title>
        <authorList>
            <consortium name="The Broad Institute Genomics Platform"/>
            <consortium name="The Broad Institute Genome Sequencing Center for Infectious Disease"/>
            <person name="Wu L."/>
            <person name="Ma J."/>
        </authorList>
    </citation>
    <scope>NUCLEOTIDE SEQUENCE [LARGE SCALE GENOMIC DNA]</scope>
    <source>
        <strain evidence="7">CCUG 48316</strain>
    </source>
</reference>
<dbReference type="NCBIfam" id="NF004669">
    <property type="entry name" value="PRK06008.1"/>
    <property type="match status" value="1"/>
</dbReference>
<dbReference type="Pfam" id="PF00669">
    <property type="entry name" value="Flagellin_N"/>
    <property type="match status" value="1"/>
</dbReference>
<dbReference type="Pfam" id="PF00700">
    <property type="entry name" value="Flagellin_C"/>
    <property type="match status" value="1"/>
</dbReference>
<feature type="domain" description="Flagellin C-terminal" evidence="5">
    <location>
        <begin position="265"/>
        <end position="343"/>
    </location>
</feature>